<dbReference type="PANTHER" id="PTHR35125">
    <property type="entry name" value="NEURON NAVIGATOR 1-LIKE-RELATED"/>
    <property type="match status" value="1"/>
</dbReference>
<gene>
    <name evidence="1" type="ORF">O6P43_020994</name>
</gene>
<comment type="caution">
    <text evidence="1">The sequence shown here is derived from an EMBL/GenBank/DDBJ whole genome shotgun (WGS) entry which is preliminary data.</text>
</comment>
<dbReference type="InterPro" id="IPR039326">
    <property type="entry name" value="Patronus"/>
</dbReference>
<evidence type="ECO:0000313" key="1">
    <source>
        <dbReference type="EMBL" id="KAJ7960569.1"/>
    </source>
</evidence>
<organism evidence="1 2">
    <name type="scientific">Quillaja saponaria</name>
    <name type="common">Soap bark tree</name>
    <dbReference type="NCBI Taxonomy" id="32244"/>
    <lineage>
        <taxon>Eukaryota</taxon>
        <taxon>Viridiplantae</taxon>
        <taxon>Streptophyta</taxon>
        <taxon>Embryophyta</taxon>
        <taxon>Tracheophyta</taxon>
        <taxon>Spermatophyta</taxon>
        <taxon>Magnoliopsida</taxon>
        <taxon>eudicotyledons</taxon>
        <taxon>Gunneridae</taxon>
        <taxon>Pentapetalae</taxon>
        <taxon>rosids</taxon>
        <taxon>fabids</taxon>
        <taxon>Fabales</taxon>
        <taxon>Quillajaceae</taxon>
        <taxon>Quillaja</taxon>
    </lineage>
</organism>
<dbReference type="PANTHER" id="PTHR35125:SF1">
    <property type="entry name" value="PROTEIN PATRONUS 2"/>
    <property type="match status" value="1"/>
</dbReference>
<protein>
    <submittedName>
        <fullName evidence="1">Protein PATRONUS 2</fullName>
    </submittedName>
</protein>
<sequence length="185" mass="20718">MARLGTQGKLIITDENLDLRHKGLEGMVNGKAKKSKTIRKKDGVGFSGRKALGDITNKSIHPEALPRKKNLQKEELKVEEEKFLHDHKKCIESQKASMAAFNIELVLPGHGSTCTSEQTEVDLDSVHSYLEPAELSLSEFSDWLKPSTQWNSPPSSPLQWDSPLSSPFAWHDEAVEFVLKEEINV</sequence>
<dbReference type="GO" id="GO:0007346">
    <property type="term" value="P:regulation of mitotic cell cycle"/>
    <property type="evidence" value="ECO:0007669"/>
    <property type="project" value="InterPro"/>
</dbReference>
<dbReference type="Proteomes" id="UP001163823">
    <property type="component" value="Chromosome 8"/>
</dbReference>
<evidence type="ECO:0000313" key="2">
    <source>
        <dbReference type="Proteomes" id="UP001163823"/>
    </source>
</evidence>
<name>A0AAD7PMU4_QUISA</name>
<dbReference type="AlphaFoldDB" id="A0AAD7PMU4"/>
<accession>A0AAD7PMU4</accession>
<dbReference type="KEGG" id="qsa:O6P43_020994"/>
<keyword evidence="2" id="KW-1185">Reference proteome</keyword>
<reference evidence="1" key="1">
    <citation type="journal article" date="2023" name="Science">
        <title>Elucidation of the pathway for biosynthesis of saponin adjuvants from the soapbark tree.</title>
        <authorList>
            <person name="Reed J."/>
            <person name="Orme A."/>
            <person name="El-Demerdash A."/>
            <person name="Owen C."/>
            <person name="Martin L.B.B."/>
            <person name="Misra R.C."/>
            <person name="Kikuchi S."/>
            <person name="Rejzek M."/>
            <person name="Martin A.C."/>
            <person name="Harkess A."/>
            <person name="Leebens-Mack J."/>
            <person name="Louveau T."/>
            <person name="Stephenson M.J."/>
            <person name="Osbourn A."/>
        </authorList>
    </citation>
    <scope>NUCLEOTIDE SEQUENCE</scope>
    <source>
        <strain evidence="1">S10</strain>
    </source>
</reference>
<dbReference type="EMBL" id="JARAOO010000008">
    <property type="protein sequence ID" value="KAJ7960569.1"/>
    <property type="molecule type" value="Genomic_DNA"/>
</dbReference>
<proteinExistence type="predicted"/>